<evidence type="ECO:0000313" key="1">
    <source>
        <dbReference type="EMBL" id="KAF2613183.1"/>
    </source>
</evidence>
<dbReference type="EMBL" id="QGKY02000089">
    <property type="protein sequence ID" value="KAF2613183.1"/>
    <property type="molecule type" value="Genomic_DNA"/>
</dbReference>
<comment type="caution">
    <text evidence="1">The sequence shown here is derived from an EMBL/GenBank/DDBJ whole genome shotgun (WGS) entry which is preliminary data.</text>
</comment>
<sequence>MVRKSKDYSMKMVGKNPLNYASWFDYLRLLLPNETASPIAENVYPFWESISVFLVSVTTTTTEPVRLMIMLTVYGVWTMEHAHRFTYSVALYNTFYSHLYEHMTEVVCRRRGFRVKMVMKSKDYSMKMVGKNPLNYASRFDYLRLLVTGGNKDRI</sequence>
<gene>
    <name evidence="1" type="ORF">F2Q70_00013379</name>
</gene>
<name>A0A8S9M7L7_BRACR</name>
<dbReference type="AlphaFoldDB" id="A0A8S9M7L7"/>
<proteinExistence type="predicted"/>
<accession>A0A8S9M7L7</accession>
<organism evidence="1">
    <name type="scientific">Brassica cretica</name>
    <name type="common">Mustard</name>
    <dbReference type="NCBI Taxonomy" id="69181"/>
    <lineage>
        <taxon>Eukaryota</taxon>
        <taxon>Viridiplantae</taxon>
        <taxon>Streptophyta</taxon>
        <taxon>Embryophyta</taxon>
        <taxon>Tracheophyta</taxon>
        <taxon>Spermatophyta</taxon>
        <taxon>Magnoliopsida</taxon>
        <taxon>eudicotyledons</taxon>
        <taxon>Gunneridae</taxon>
        <taxon>Pentapetalae</taxon>
        <taxon>rosids</taxon>
        <taxon>malvids</taxon>
        <taxon>Brassicales</taxon>
        <taxon>Brassicaceae</taxon>
        <taxon>Brassiceae</taxon>
        <taxon>Brassica</taxon>
    </lineage>
</organism>
<protein>
    <submittedName>
        <fullName evidence="1">Uncharacterized protein</fullName>
    </submittedName>
</protein>
<reference evidence="1" key="1">
    <citation type="submission" date="2019-12" db="EMBL/GenBank/DDBJ databases">
        <title>Genome sequencing and annotation of Brassica cretica.</title>
        <authorList>
            <person name="Studholme D.J."/>
            <person name="Sarris P.F."/>
        </authorList>
    </citation>
    <scope>NUCLEOTIDE SEQUENCE</scope>
    <source>
        <strain evidence="1">PFS-102/07</strain>
        <tissue evidence="1">Leaf</tissue>
    </source>
</reference>